<dbReference type="InterPro" id="IPR029068">
    <property type="entry name" value="Glyas_Bleomycin-R_OHBP_Dase"/>
</dbReference>
<sequence length="127" mass="14169">MLENPVFTWSLIVTVRRVMPVFRSEAAGENSEFYGALGFEEVMDLGWIMTLASPGVPAAQISFMSADRTAPVNPDVSVEVDDVDAAYAAMRERGAEIVHPLQDEEWGVRRFFVRDPDGRVVNVLSHR</sequence>
<dbReference type="InterPro" id="IPR004360">
    <property type="entry name" value="Glyas_Fos-R_dOase_dom"/>
</dbReference>
<dbReference type="InterPro" id="IPR037523">
    <property type="entry name" value="VOC_core"/>
</dbReference>
<proteinExistence type="predicted"/>
<dbReference type="Proteomes" id="UP000501240">
    <property type="component" value="Chromosome"/>
</dbReference>
<dbReference type="Pfam" id="PF00903">
    <property type="entry name" value="Glyoxalase"/>
    <property type="match status" value="1"/>
</dbReference>
<evidence type="ECO:0000259" key="1">
    <source>
        <dbReference type="PROSITE" id="PS51819"/>
    </source>
</evidence>
<protein>
    <submittedName>
        <fullName evidence="2">Glyoxalase/bleomycin resistance protein/dioxygenase</fullName>
    </submittedName>
</protein>
<evidence type="ECO:0000313" key="3">
    <source>
        <dbReference type="Proteomes" id="UP000501240"/>
    </source>
</evidence>
<dbReference type="Gene3D" id="3.10.180.10">
    <property type="entry name" value="2,3-Dihydroxybiphenyl 1,2-Dioxygenase, domain 1"/>
    <property type="match status" value="1"/>
</dbReference>
<keyword evidence="2" id="KW-0223">Dioxygenase</keyword>
<dbReference type="PROSITE" id="PS51819">
    <property type="entry name" value="VOC"/>
    <property type="match status" value="1"/>
</dbReference>
<dbReference type="AlphaFoldDB" id="A0A7D4A908"/>
<organism evidence="2 3">
    <name type="scientific">Actinomadura verrucosospora</name>
    <dbReference type="NCBI Taxonomy" id="46165"/>
    <lineage>
        <taxon>Bacteria</taxon>
        <taxon>Bacillati</taxon>
        <taxon>Actinomycetota</taxon>
        <taxon>Actinomycetes</taxon>
        <taxon>Streptosporangiales</taxon>
        <taxon>Thermomonosporaceae</taxon>
        <taxon>Actinomadura</taxon>
    </lineage>
</organism>
<keyword evidence="2" id="KW-0560">Oxidoreductase</keyword>
<evidence type="ECO:0000313" key="2">
    <source>
        <dbReference type="EMBL" id="QKG24347.1"/>
    </source>
</evidence>
<feature type="domain" description="VOC" evidence="1">
    <location>
        <begin position="16"/>
        <end position="126"/>
    </location>
</feature>
<reference evidence="2 3" key="1">
    <citation type="submission" date="2020-05" db="EMBL/GenBank/DDBJ databases">
        <title>Actinomadura verrucosospora NRRL-B18236 (PFL_A860) Genome sequencing and assembly.</title>
        <authorList>
            <person name="Samborskyy M."/>
        </authorList>
    </citation>
    <scope>NUCLEOTIDE SEQUENCE [LARGE SCALE GENOMIC DNA]</scope>
    <source>
        <strain evidence="2 3">NRRL:B18236</strain>
    </source>
</reference>
<name>A0A7D4A908_ACTVE</name>
<dbReference type="SUPFAM" id="SSF54593">
    <property type="entry name" value="Glyoxalase/Bleomycin resistance protein/Dihydroxybiphenyl dioxygenase"/>
    <property type="match status" value="1"/>
</dbReference>
<dbReference type="GO" id="GO:0051213">
    <property type="term" value="F:dioxygenase activity"/>
    <property type="evidence" value="ECO:0007669"/>
    <property type="project" value="UniProtKB-KW"/>
</dbReference>
<gene>
    <name evidence="2" type="ORF">ACTIVE_5990</name>
</gene>
<accession>A0A7D4A908</accession>
<dbReference type="EMBL" id="CP053892">
    <property type="protein sequence ID" value="QKG24347.1"/>
    <property type="molecule type" value="Genomic_DNA"/>
</dbReference>
<keyword evidence="3" id="KW-1185">Reference proteome</keyword>